<comment type="caution">
    <text evidence="1">The sequence shown here is derived from an EMBL/GenBank/DDBJ whole genome shotgun (WGS) entry which is preliminary data.</text>
</comment>
<dbReference type="Proteomes" id="UP001430755">
    <property type="component" value="Unassembled WGS sequence"/>
</dbReference>
<keyword evidence="2" id="KW-1185">Reference proteome</keyword>
<name>A0ABS9WFU2_9ACTN</name>
<accession>A0ABS9WFU2</accession>
<gene>
    <name evidence="1" type="ORF">LPT13_03170</name>
</gene>
<reference evidence="1" key="1">
    <citation type="submission" date="2021-11" db="EMBL/GenBank/DDBJ databases">
        <title>A Novel Adlercreutzia Species, isolated from a Allomyrina dichotoma larva feces.</title>
        <authorList>
            <person name="Suh M.K."/>
        </authorList>
    </citation>
    <scope>NUCLEOTIDE SEQUENCE</scope>
    <source>
        <strain evidence="1">JBNU-10</strain>
    </source>
</reference>
<evidence type="ECO:0000313" key="2">
    <source>
        <dbReference type="Proteomes" id="UP001430755"/>
    </source>
</evidence>
<protein>
    <submittedName>
        <fullName evidence="1">BAG1 BAG family molecular chaperone regulator 1</fullName>
    </submittedName>
</protein>
<proteinExistence type="predicted"/>
<evidence type="ECO:0000313" key="1">
    <source>
        <dbReference type="EMBL" id="MCI2241352.1"/>
    </source>
</evidence>
<sequence>MTDKTISEFAASEAAKTEDAIKDLERIEEEVVAEAEASVDDYDEMAHEGAAAAAAATAFDFDEAEIQTEMLAGELEEDAK</sequence>
<dbReference type="RefSeq" id="WP_242163434.1">
    <property type="nucleotide sequence ID" value="NZ_JAJMLW010000001.1"/>
</dbReference>
<organism evidence="1 2">
    <name type="scientific">Adlercreutzia faecimuris</name>
    <dbReference type="NCBI Taxonomy" id="2897341"/>
    <lineage>
        <taxon>Bacteria</taxon>
        <taxon>Bacillati</taxon>
        <taxon>Actinomycetota</taxon>
        <taxon>Coriobacteriia</taxon>
        <taxon>Eggerthellales</taxon>
        <taxon>Eggerthellaceae</taxon>
        <taxon>Adlercreutzia</taxon>
    </lineage>
</organism>
<dbReference type="EMBL" id="JAJMLW010000001">
    <property type="protein sequence ID" value="MCI2241352.1"/>
    <property type="molecule type" value="Genomic_DNA"/>
</dbReference>